<proteinExistence type="predicted"/>
<feature type="region of interest" description="Disordered" evidence="1">
    <location>
        <begin position="501"/>
        <end position="581"/>
    </location>
</feature>
<dbReference type="RefSeq" id="WP_380320458.1">
    <property type="nucleotide sequence ID" value="NZ_JBHYPW010000011.1"/>
</dbReference>
<name>A0ABW6GEY6_9ACTN</name>
<feature type="compositionally biased region" description="Low complexity" evidence="1">
    <location>
        <begin position="557"/>
        <end position="574"/>
    </location>
</feature>
<feature type="compositionally biased region" description="Polar residues" evidence="1">
    <location>
        <begin position="537"/>
        <end position="549"/>
    </location>
</feature>
<reference evidence="2 3" key="1">
    <citation type="submission" date="2024-09" db="EMBL/GenBank/DDBJ databases">
        <title>The Natural Products Discovery Center: Release of the First 8490 Sequenced Strains for Exploring Actinobacteria Biosynthetic Diversity.</title>
        <authorList>
            <person name="Kalkreuter E."/>
            <person name="Kautsar S.A."/>
            <person name="Yang D."/>
            <person name="Bader C.D."/>
            <person name="Teijaro C.N."/>
            <person name="Fluegel L."/>
            <person name="Davis C.M."/>
            <person name="Simpson J.R."/>
            <person name="Lauterbach L."/>
            <person name="Steele A.D."/>
            <person name="Gui C."/>
            <person name="Meng S."/>
            <person name="Li G."/>
            <person name="Viehrig K."/>
            <person name="Ye F."/>
            <person name="Su P."/>
            <person name="Kiefer A.F."/>
            <person name="Nichols A."/>
            <person name="Cepeda A.J."/>
            <person name="Yan W."/>
            <person name="Fan B."/>
            <person name="Jiang Y."/>
            <person name="Adhikari A."/>
            <person name="Zheng C.-J."/>
            <person name="Schuster L."/>
            <person name="Cowan T.M."/>
            <person name="Smanski M.J."/>
            <person name="Chevrette M.G."/>
            <person name="De Carvalho L.P.S."/>
            <person name="Shen B."/>
        </authorList>
    </citation>
    <scope>NUCLEOTIDE SEQUENCE [LARGE SCALE GENOMIC DNA]</scope>
    <source>
        <strain evidence="2 3">NPDC058753</strain>
    </source>
</reference>
<dbReference type="Proteomes" id="UP001599542">
    <property type="component" value="Unassembled WGS sequence"/>
</dbReference>
<organism evidence="2 3">
    <name type="scientific">Kitasatospora phosalacinea</name>
    <dbReference type="NCBI Taxonomy" id="2065"/>
    <lineage>
        <taxon>Bacteria</taxon>
        <taxon>Bacillati</taxon>
        <taxon>Actinomycetota</taxon>
        <taxon>Actinomycetes</taxon>
        <taxon>Kitasatosporales</taxon>
        <taxon>Streptomycetaceae</taxon>
        <taxon>Kitasatospora</taxon>
    </lineage>
</organism>
<protein>
    <submittedName>
        <fullName evidence="2">Uncharacterized protein</fullName>
    </submittedName>
</protein>
<sequence length="1240" mass="130825">MPPVDAAALLAAVDALPLPEREALFARTVRAVRAALPAGAAAPASPTGAAGADATIDVTIDALVGELAARGRYGRRLAAFAAVLAARADLLAPRLTDPDRVVRGRAIDALRTVPELASAVPDAYRRAPHAVRRQLREAVARGRDAQLAARLLPVARAHGGESEAAALLPACPPEVVAAELPGLAPTWDAWWALGARHPDAVLDHVERELAARPDDAAPDRWGASEVPLAPVLALRPARVLDLLERHPGRGAPWWALSGFGHLLAVDAERATAWLAATPRPRVGREEQPSRTALDRLARADPPSLPALGRRWLPEPRLFAPLLRAVPPARRAAFLDAAADGQPLDAARLTEPVLRLLPRERRWQEARRLHAEQAAKGLTGPHLLWLTALSEPERARAELLERTRLPHPGDRAEAWRRLVLAAAADRRPEAVAVLLADLSRLHNEQDPVRQSALTALAAFPAHRFTAAHAEALTTLTATTLDARDCSPTTRTALTTLAAAVLATQPTDTRPADAPPTGAQPADVRTAGARPTNAPPTEAQPTDVCTANTRPRAQPAEVQPADARPAAPQPANTQPAEVQPTNTHPADARPALVAFALATVGRLADRDGELPLSVLAAHLPRGRERQLLDALRPRLDADRRQGRTGLLFALVRALGERAGQLPELDGRLAEATRDPRERTAAEALELWLRPRAGRTAKVLAALDHDPSAVFCAPVLRHAALARTDLLDLALAERPPTGRFLRPGEPRPLPPAHDPARWTPRQVERAAELCAQAAADPGLTAEQRAAAIARAARLLEPGAAVVRRHLDDPEPLLADTALAALARTSDPAAVLPELLAHAGGDRAKVAVYAAGRAARQVDPGQLAPLLGELAARTDGAKVTARKEAVRLAAALLPPVRAAEVLAAAFRAPGQHADVRAAAAAHCQDLLDAEPLWALLAEAAAAPEPQLRRAVAAQPPRLLPERHRARYARLVAAVASRACTDPEADPEATRAALKALPEWARYAPDVAEVLPAAVTDLDDRATWRTASLALRALAVSDLPHPTGGAAPGSLLHRTLAALLAAEPRTAEPRTAAPSTARDQPVRQRIESLTAVPTVRRHREVRLALAEQLRPYEELLDLRAVLLARVAEPAGAGRAGSDFGADVARLAGALADRPVLAARLAAHLAGAVAGSSPLPTAADTAVPDALLSLLPGRGPALGLFAAALAEQLGTRCAWTGRWLPLLAALRAHPDAEVRSAAGAVTVAPE</sequence>
<evidence type="ECO:0000313" key="3">
    <source>
        <dbReference type="Proteomes" id="UP001599542"/>
    </source>
</evidence>
<accession>A0ABW6GEY6</accession>
<dbReference type="EMBL" id="JBHYPX010000005">
    <property type="protein sequence ID" value="MFE1351228.1"/>
    <property type="molecule type" value="Genomic_DNA"/>
</dbReference>
<evidence type="ECO:0000256" key="1">
    <source>
        <dbReference type="SAM" id="MobiDB-lite"/>
    </source>
</evidence>
<gene>
    <name evidence="2" type="ORF">ACFW6T_04480</name>
</gene>
<dbReference type="InterPro" id="IPR016024">
    <property type="entry name" value="ARM-type_fold"/>
</dbReference>
<evidence type="ECO:0000313" key="2">
    <source>
        <dbReference type="EMBL" id="MFE1351228.1"/>
    </source>
</evidence>
<comment type="caution">
    <text evidence="2">The sequence shown here is derived from an EMBL/GenBank/DDBJ whole genome shotgun (WGS) entry which is preliminary data.</text>
</comment>
<keyword evidence="3" id="KW-1185">Reference proteome</keyword>
<dbReference type="SUPFAM" id="SSF48371">
    <property type="entry name" value="ARM repeat"/>
    <property type="match status" value="1"/>
</dbReference>